<feature type="region of interest" description="Disordered" evidence="4">
    <location>
        <begin position="164"/>
        <end position="204"/>
    </location>
</feature>
<dbReference type="Gene3D" id="3.90.530.10">
    <property type="entry name" value="XPA C-terminal domain"/>
    <property type="match status" value="1"/>
</dbReference>
<dbReference type="Pfam" id="PF05181">
    <property type="entry name" value="XPA_C"/>
    <property type="match status" value="1"/>
</dbReference>
<evidence type="ECO:0000313" key="6">
    <source>
        <dbReference type="EMBL" id="GIL84571.1"/>
    </source>
</evidence>
<evidence type="ECO:0000256" key="3">
    <source>
        <dbReference type="ARBA" id="ARBA00023242"/>
    </source>
</evidence>
<proteinExistence type="predicted"/>
<organism evidence="6 7">
    <name type="scientific">Volvox reticuliferus</name>
    <dbReference type="NCBI Taxonomy" id="1737510"/>
    <lineage>
        <taxon>Eukaryota</taxon>
        <taxon>Viridiplantae</taxon>
        <taxon>Chlorophyta</taxon>
        <taxon>core chlorophytes</taxon>
        <taxon>Chlorophyceae</taxon>
        <taxon>CS clade</taxon>
        <taxon>Chlamydomonadales</taxon>
        <taxon>Volvocaceae</taxon>
        <taxon>Volvox</taxon>
    </lineage>
</organism>
<evidence type="ECO:0000256" key="2">
    <source>
        <dbReference type="ARBA" id="ARBA00022833"/>
    </source>
</evidence>
<dbReference type="GO" id="GO:0000715">
    <property type="term" value="P:nucleotide-excision repair, DNA damage recognition"/>
    <property type="evidence" value="ECO:0007669"/>
    <property type="project" value="TreeGrafter"/>
</dbReference>
<dbReference type="CDD" id="cd21075">
    <property type="entry name" value="DBD_XPA-like"/>
    <property type="match status" value="1"/>
</dbReference>
<dbReference type="PANTHER" id="PTHR10142:SF0">
    <property type="entry name" value="DNA REPAIR PROTEIN COMPLEMENTING XP-A CELLS"/>
    <property type="match status" value="1"/>
</dbReference>
<dbReference type="GO" id="GO:0000110">
    <property type="term" value="C:nucleotide-excision repair factor 1 complex"/>
    <property type="evidence" value="ECO:0007669"/>
    <property type="project" value="TreeGrafter"/>
</dbReference>
<feature type="compositionally biased region" description="Acidic residues" evidence="4">
    <location>
        <begin position="127"/>
        <end position="138"/>
    </location>
</feature>
<comment type="caution">
    <text evidence="6">The sequence shown here is derived from an EMBL/GenBank/DDBJ whole genome shotgun (WGS) entry which is preliminary data.</text>
</comment>
<dbReference type="InterPro" id="IPR009061">
    <property type="entry name" value="DNA-bd_dom_put_sf"/>
</dbReference>
<dbReference type="Proteomes" id="UP000747110">
    <property type="component" value="Unassembled WGS sequence"/>
</dbReference>
<comment type="subcellular location">
    <subcellularLocation>
        <location evidence="1">Nucleus</location>
    </subcellularLocation>
</comment>
<dbReference type="GO" id="GO:1901255">
    <property type="term" value="P:nucleotide-excision repair involved in interstrand cross-link repair"/>
    <property type="evidence" value="ECO:0007669"/>
    <property type="project" value="TreeGrafter"/>
</dbReference>
<evidence type="ECO:0000256" key="4">
    <source>
        <dbReference type="SAM" id="MobiDB-lite"/>
    </source>
</evidence>
<protein>
    <recommendedName>
        <fullName evidence="5">XPA C-terminal domain-containing protein</fullName>
    </recommendedName>
</protein>
<keyword evidence="7" id="KW-1185">Reference proteome</keyword>
<dbReference type="InterPro" id="IPR000465">
    <property type="entry name" value="XPA/RAD14"/>
</dbReference>
<name>A0A8J4CQD7_9CHLO</name>
<sequence>MAEGGFFLQAGGCENCGNLSFSSEWFKAFGVVLCNHCKRDEALVSKSNAITQYCLTEKDLRGLGCITKDNPQQKNWSAMKLYLRRQVEERARRKHGDLDTVLQLRHDRTQAKVQGWLVKRARAEAANAEEEAEGEGDADVGSGEGGRLTQVKLSAAAARVRARLASEYESDAGAGGTSAGIKAASSDNRESGGKANADDDVEVF</sequence>
<dbReference type="SUPFAM" id="SSF46955">
    <property type="entry name" value="Putative DNA-binding domain"/>
    <property type="match status" value="1"/>
</dbReference>
<dbReference type="AlphaFoldDB" id="A0A8J4CQD7"/>
<dbReference type="OrthoDB" id="5368863at2759"/>
<reference evidence="6" key="1">
    <citation type="journal article" date="2021" name="Proc. Natl. Acad. Sci. U.S.A.">
        <title>Three genomes in the algal genus Volvox reveal the fate of a haploid sex-determining region after a transition to homothallism.</title>
        <authorList>
            <person name="Yamamoto K."/>
            <person name="Hamaji T."/>
            <person name="Kawai-Toyooka H."/>
            <person name="Matsuzaki R."/>
            <person name="Takahashi F."/>
            <person name="Nishimura Y."/>
            <person name="Kawachi M."/>
            <person name="Noguchi H."/>
            <person name="Minakuchi Y."/>
            <person name="Umen J.G."/>
            <person name="Toyoda A."/>
            <person name="Nozaki H."/>
        </authorList>
    </citation>
    <scope>NUCLEOTIDE SEQUENCE</scope>
    <source>
        <strain evidence="6">NIES-3786</strain>
    </source>
</reference>
<dbReference type="EMBL" id="BNCP01000030">
    <property type="protein sequence ID" value="GIL84571.1"/>
    <property type="molecule type" value="Genomic_DNA"/>
</dbReference>
<dbReference type="InterPro" id="IPR037129">
    <property type="entry name" value="XPA_sf"/>
</dbReference>
<accession>A0A8J4CQD7</accession>
<dbReference type="GO" id="GO:0006284">
    <property type="term" value="P:base-excision repair"/>
    <property type="evidence" value="ECO:0007669"/>
    <property type="project" value="TreeGrafter"/>
</dbReference>
<dbReference type="GO" id="GO:0003684">
    <property type="term" value="F:damaged DNA binding"/>
    <property type="evidence" value="ECO:0007669"/>
    <property type="project" value="InterPro"/>
</dbReference>
<keyword evidence="2" id="KW-0862">Zinc</keyword>
<dbReference type="InterPro" id="IPR022656">
    <property type="entry name" value="XPA_C"/>
</dbReference>
<dbReference type="GO" id="GO:0070914">
    <property type="term" value="P:UV-damage excision repair"/>
    <property type="evidence" value="ECO:0007669"/>
    <property type="project" value="TreeGrafter"/>
</dbReference>
<evidence type="ECO:0000256" key="1">
    <source>
        <dbReference type="ARBA" id="ARBA00004123"/>
    </source>
</evidence>
<evidence type="ECO:0000259" key="5">
    <source>
        <dbReference type="Pfam" id="PF05181"/>
    </source>
</evidence>
<dbReference type="PANTHER" id="PTHR10142">
    <property type="entry name" value="DNA REPAIR PROTEIN COMPLEMENTING XP-A CELLS"/>
    <property type="match status" value="1"/>
</dbReference>
<gene>
    <name evidence="6" type="ORF">Vretifemale_13234</name>
</gene>
<evidence type="ECO:0000313" key="7">
    <source>
        <dbReference type="Proteomes" id="UP000747110"/>
    </source>
</evidence>
<feature type="domain" description="XPA C-terminal" evidence="5">
    <location>
        <begin position="42"/>
        <end position="87"/>
    </location>
</feature>
<feature type="region of interest" description="Disordered" evidence="4">
    <location>
        <begin position="126"/>
        <end position="145"/>
    </location>
</feature>
<keyword evidence="3" id="KW-0539">Nucleus</keyword>